<evidence type="ECO:0000256" key="9">
    <source>
        <dbReference type="ARBA" id="ARBA00023004"/>
    </source>
</evidence>
<dbReference type="InterPro" id="IPR027417">
    <property type="entry name" value="P-loop_NTPase"/>
</dbReference>
<comment type="similarity">
    <text evidence="11">Belongs to the Mrp/NBP35 ATP-binding proteins family.</text>
</comment>
<dbReference type="GO" id="GO:0016226">
    <property type="term" value="P:iron-sulfur cluster assembly"/>
    <property type="evidence" value="ECO:0007669"/>
    <property type="project" value="InterPro"/>
</dbReference>
<dbReference type="Proteomes" id="UP000078428">
    <property type="component" value="Unassembled WGS sequence"/>
</dbReference>
<dbReference type="GO" id="GO:0051539">
    <property type="term" value="F:4 iron, 4 sulfur cluster binding"/>
    <property type="evidence" value="ECO:0007669"/>
    <property type="project" value="UniProtKB-KW"/>
</dbReference>
<evidence type="ECO:0000256" key="1">
    <source>
        <dbReference type="ARBA" id="ARBA00001966"/>
    </source>
</evidence>
<dbReference type="PANTHER" id="PTHR42961:SF2">
    <property type="entry name" value="IRON-SULFUR PROTEIN NUBPL"/>
    <property type="match status" value="1"/>
</dbReference>
<dbReference type="CDD" id="cd02037">
    <property type="entry name" value="Mrp_NBP35"/>
    <property type="match status" value="1"/>
</dbReference>
<evidence type="ECO:0000259" key="13">
    <source>
        <dbReference type="Pfam" id="PF01883"/>
    </source>
</evidence>
<keyword evidence="8" id="KW-0809">Transit peptide</keyword>
<dbReference type="STRING" id="1285242.A6A04_15895"/>
<keyword evidence="6 11" id="KW-0547">Nucleotide-binding</keyword>
<evidence type="ECO:0000256" key="10">
    <source>
        <dbReference type="ARBA" id="ARBA00023014"/>
    </source>
</evidence>
<dbReference type="Pfam" id="PF10609">
    <property type="entry name" value="ParA"/>
    <property type="match status" value="1"/>
</dbReference>
<dbReference type="GO" id="GO:0005524">
    <property type="term" value="F:ATP binding"/>
    <property type="evidence" value="ECO:0007669"/>
    <property type="project" value="UniProtKB-UniRule"/>
</dbReference>
<reference evidence="14 15" key="1">
    <citation type="submission" date="2016-04" db="EMBL/GenBank/DDBJ databases">
        <title>Draft genome sequence of freshwater magnetotactic bacteria Magnetospirillum marisnigri SP-1 and Magnetospirillum moscoviense BB-1.</title>
        <authorList>
            <person name="Koziaeva V."/>
            <person name="Dziuba M.V."/>
            <person name="Ivanov T.M."/>
            <person name="Kuznetsov B."/>
            <person name="Grouzdev D.S."/>
        </authorList>
    </citation>
    <scope>NUCLEOTIDE SEQUENCE [LARGE SCALE GENOMIC DNA]</scope>
    <source>
        <strain evidence="14 15">SP-1</strain>
    </source>
</reference>
<proteinExistence type="inferred from homology"/>
<keyword evidence="9 11" id="KW-0408">Iron</keyword>
<evidence type="ECO:0000313" key="15">
    <source>
        <dbReference type="Proteomes" id="UP000078428"/>
    </source>
</evidence>
<dbReference type="AlphaFoldDB" id="A0A178MQW1"/>
<evidence type="ECO:0000313" key="14">
    <source>
        <dbReference type="EMBL" id="OAN51449.1"/>
    </source>
</evidence>
<keyword evidence="11" id="KW-0378">Hydrolase</keyword>
<keyword evidence="10 11" id="KW-0411">Iron-sulfur</keyword>
<comment type="similarity">
    <text evidence="3">In the C-terminal section; belongs to the Mrp/NBP35 ATP-binding proteins family.</text>
</comment>
<comment type="caution">
    <text evidence="14">The sequence shown here is derived from an EMBL/GenBank/DDBJ whole genome shotgun (WGS) entry which is preliminary data.</text>
</comment>
<feature type="region of interest" description="Disordered" evidence="12">
    <location>
        <begin position="84"/>
        <end position="103"/>
    </location>
</feature>
<feature type="domain" description="MIP18 family-like" evidence="13">
    <location>
        <begin position="6"/>
        <end position="76"/>
    </location>
</feature>
<evidence type="ECO:0000256" key="3">
    <source>
        <dbReference type="ARBA" id="ARBA00008205"/>
    </source>
</evidence>
<comment type="similarity">
    <text evidence="2">In the N-terminal section; belongs to the MIP18 family.</text>
</comment>
<keyword evidence="15" id="KW-1185">Reference proteome</keyword>
<dbReference type="Gene3D" id="3.30.300.130">
    <property type="entry name" value="Fe-S cluster assembly (FSCA)"/>
    <property type="match status" value="1"/>
</dbReference>
<keyword evidence="7 11" id="KW-0067">ATP-binding</keyword>
<dbReference type="InterPro" id="IPR000808">
    <property type="entry name" value="Mrp-like_CS"/>
</dbReference>
<dbReference type="PROSITE" id="PS01215">
    <property type="entry name" value="MRP"/>
    <property type="match status" value="1"/>
</dbReference>
<dbReference type="GO" id="GO:0016887">
    <property type="term" value="F:ATP hydrolysis activity"/>
    <property type="evidence" value="ECO:0007669"/>
    <property type="project" value="UniProtKB-UniRule"/>
</dbReference>
<comment type="cofactor">
    <cofactor evidence="1">
        <name>[4Fe-4S] cluster</name>
        <dbReference type="ChEBI" id="CHEBI:49883"/>
    </cofactor>
</comment>
<sequence length="373" mass="39424">MAEVTEQQIVEALSRIQDPDRKADIISLGMVSGVAVKNGHVAFAIEVDPQRGPHLEPLRKAAEKAVHDLPGVLSVSAVLTAERNVQGGPKGGGHGHGHGAGQAEAPLLPTVKAIIAVASGKGGVGKSTTATNIAMSFAQMGLKTALFDADIFGPSMPRMLGITGEPVSNDGKTMMPMENYGVKCMSMGFLVPEDSPIIWRGPMVMGALEQLLRDVHWGELDVMVIDMPPGTGDTQLTMTQRVPLTGAVIVSTPQDIALLDATKGLNMFRKVDVPVLGIIENMSYYICPKCGDEAHIFGHGGAKAEAARLSTEFLGEVPLDIAIRQTSDAGEPIVVSKPNSPHAKAYMAIAAKIWDKVQAMQSSGRKGPRIVME</sequence>
<comment type="function">
    <text evidence="11">Binds and transfers iron-sulfur (Fe-S) clusters to target apoproteins. Can hydrolyze ATP.</text>
</comment>
<dbReference type="FunFam" id="3.40.50.300:FF:000709">
    <property type="entry name" value="Iron-sulfur protein NUBPL isoform X1"/>
    <property type="match status" value="1"/>
</dbReference>
<dbReference type="SUPFAM" id="SSF117916">
    <property type="entry name" value="Fe-S cluster assembly (FSCA) domain-like"/>
    <property type="match status" value="1"/>
</dbReference>
<dbReference type="InterPro" id="IPR034904">
    <property type="entry name" value="FSCA_dom_sf"/>
</dbReference>
<name>A0A178MQW1_9PROT</name>
<dbReference type="OrthoDB" id="9809679at2"/>
<dbReference type="Gene3D" id="3.40.50.300">
    <property type="entry name" value="P-loop containing nucleotide triphosphate hydrolases"/>
    <property type="match status" value="1"/>
</dbReference>
<evidence type="ECO:0000256" key="7">
    <source>
        <dbReference type="ARBA" id="ARBA00022840"/>
    </source>
</evidence>
<dbReference type="EMBL" id="LWQT01000045">
    <property type="protein sequence ID" value="OAN51449.1"/>
    <property type="molecule type" value="Genomic_DNA"/>
</dbReference>
<accession>A0A178MQW1</accession>
<protein>
    <recommendedName>
        <fullName evidence="11">Iron-sulfur cluster carrier protein</fullName>
    </recommendedName>
</protein>
<comment type="subunit">
    <text evidence="11">Homodimer.</text>
</comment>
<dbReference type="GO" id="GO:0046872">
    <property type="term" value="F:metal ion binding"/>
    <property type="evidence" value="ECO:0007669"/>
    <property type="project" value="UniProtKB-KW"/>
</dbReference>
<dbReference type="SUPFAM" id="SSF52540">
    <property type="entry name" value="P-loop containing nucleoside triphosphate hydrolases"/>
    <property type="match status" value="1"/>
</dbReference>
<dbReference type="HAMAP" id="MF_02040">
    <property type="entry name" value="Mrp_NBP35"/>
    <property type="match status" value="1"/>
</dbReference>
<dbReference type="InterPro" id="IPR044304">
    <property type="entry name" value="NUBPL-like"/>
</dbReference>
<evidence type="ECO:0000256" key="12">
    <source>
        <dbReference type="SAM" id="MobiDB-lite"/>
    </source>
</evidence>
<dbReference type="InterPro" id="IPR019591">
    <property type="entry name" value="Mrp/NBP35_ATP-bd"/>
</dbReference>
<evidence type="ECO:0000256" key="6">
    <source>
        <dbReference type="ARBA" id="ARBA00022741"/>
    </source>
</evidence>
<evidence type="ECO:0000256" key="8">
    <source>
        <dbReference type="ARBA" id="ARBA00022946"/>
    </source>
</evidence>
<evidence type="ECO:0000256" key="4">
    <source>
        <dbReference type="ARBA" id="ARBA00022485"/>
    </source>
</evidence>
<feature type="binding site" evidence="11">
    <location>
        <begin position="120"/>
        <end position="127"/>
    </location>
    <ligand>
        <name>ATP</name>
        <dbReference type="ChEBI" id="CHEBI:30616"/>
    </ligand>
</feature>
<dbReference type="RefSeq" id="WP_068491462.1">
    <property type="nucleotide sequence ID" value="NZ_LWQT01000045.1"/>
</dbReference>
<evidence type="ECO:0000256" key="5">
    <source>
        <dbReference type="ARBA" id="ARBA00022723"/>
    </source>
</evidence>
<keyword evidence="4" id="KW-0004">4Fe-4S</keyword>
<evidence type="ECO:0000256" key="11">
    <source>
        <dbReference type="HAMAP-Rule" id="MF_02040"/>
    </source>
</evidence>
<dbReference type="InterPro" id="IPR002744">
    <property type="entry name" value="MIP18-like"/>
</dbReference>
<evidence type="ECO:0000256" key="2">
    <source>
        <dbReference type="ARBA" id="ARBA00007352"/>
    </source>
</evidence>
<dbReference type="PANTHER" id="PTHR42961">
    <property type="entry name" value="IRON-SULFUR PROTEIN NUBPL"/>
    <property type="match status" value="1"/>
</dbReference>
<gene>
    <name evidence="14" type="ORF">A6A04_15895</name>
</gene>
<keyword evidence="5 11" id="KW-0479">Metal-binding</keyword>
<organism evidence="14 15">
    <name type="scientific">Paramagnetospirillum marisnigri</name>
    <dbReference type="NCBI Taxonomy" id="1285242"/>
    <lineage>
        <taxon>Bacteria</taxon>
        <taxon>Pseudomonadati</taxon>
        <taxon>Pseudomonadota</taxon>
        <taxon>Alphaproteobacteria</taxon>
        <taxon>Rhodospirillales</taxon>
        <taxon>Magnetospirillaceae</taxon>
        <taxon>Paramagnetospirillum</taxon>
    </lineage>
</organism>
<dbReference type="GO" id="GO:0032981">
    <property type="term" value="P:mitochondrial respiratory chain complex I assembly"/>
    <property type="evidence" value="ECO:0007669"/>
    <property type="project" value="UniProtKB-ARBA"/>
</dbReference>
<dbReference type="GO" id="GO:0140663">
    <property type="term" value="F:ATP-dependent FeS chaperone activity"/>
    <property type="evidence" value="ECO:0007669"/>
    <property type="project" value="InterPro"/>
</dbReference>
<dbReference type="InterPro" id="IPR033756">
    <property type="entry name" value="YlxH/NBP35"/>
</dbReference>
<feature type="compositionally biased region" description="Gly residues" evidence="12">
    <location>
        <begin position="88"/>
        <end position="100"/>
    </location>
</feature>
<dbReference type="Pfam" id="PF01883">
    <property type="entry name" value="FeS_assembly_P"/>
    <property type="match status" value="1"/>
</dbReference>